<gene>
    <name evidence="12" type="ORF">SELO1098_LOCUS4412</name>
</gene>
<evidence type="ECO:0000256" key="2">
    <source>
        <dbReference type="ARBA" id="ARBA00013064"/>
    </source>
</evidence>
<keyword evidence="4" id="KW-0378">Hydrolase</keyword>
<feature type="domain" description="Tyrosine specific protein phosphatases" evidence="11">
    <location>
        <begin position="84"/>
        <end position="153"/>
    </location>
</feature>
<dbReference type="InterPro" id="IPR020422">
    <property type="entry name" value="TYR_PHOSPHATASE_DUAL_dom"/>
</dbReference>
<keyword evidence="8" id="KW-0636">Prenylation</keyword>
<evidence type="ECO:0000256" key="5">
    <source>
        <dbReference type="ARBA" id="ARBA00022912"/>
    </source>
</evidence>
<evidence type="ECO:0000256" key="1">
    <source>
        <dbReference type="ARBA" id="ARBA00009580"/>
    </source>
</evidence>
<keyword evidence="6" id="KW-1015">Disulfide bond</keyword>
<evidence type="ECO:0000256" key="8">
    <source>
        <dbReference type="ARBA" id="ARBA00023289"/>
    </source>
</evidence>
<proteinExistence type="inferred from homology"/>
<evidence type="ECO:0000256" key="4">
    <source>
        <dbReference type="ARBA" id="ARBA00022801"/>
    </source>
</evidence>
<dbReference type="InterPro" id="IPR003595">
    <property type="entry name" value="Tyr_Pase_cat"/>
</dbReference>
<evidence type="ECO:0000256" key="9">
    <source>
        <dbReference type="ARBA" id="ARBA00051722"/>
    </source>
</evidence>
<protein>
    <recommendedName>
        <fullName evidence="2">protein-tyrosine-phosphatase</fullName>
        <ecNumber evidence="2">3.1.3.48</ecNumber>
    </recommendedName>
</protein>
<evidence type="ECO:0000256" key="3">
    <source>
        <dbReference type="ARBA" id="ARBA00022481"/>
    </source>
</evidence>
<dbReference type="EC" id="3.1.3.48" evidence="2"/>
<dbReference type="EMBL" id="HBIC01008811">
    <property type="protein sequence ID" value="CAE0275584.1"/>
    <property type="molecule type" value="Transcribed_RNA"/>
</dbReference>
<sequence length="171" mass="19072">MSSANSLVNKPSLIEWGPLRLLIMDAPKDSNLHLYLKQCKKSNVTSIVRISEPSYSREEVEKSGIALHEMYYPDGHSPPPDVIARWLTVLADTFDNKGPDETPCIAIHCVAGLGRAPVLVAIALIEYGMDAISAVTFIRERRRGAINTVQLNYLESYKPMRKKGDKKCTIM</sequence>
<evidence type="ECO:0000313" key="12">
    <source>
        <dbReference type="EMBL" id="CAE0275584.1"/>
    </source>
</evidence>
<dbReference type="InterPro" id="IPR050561">
    <property type="entry name" value="PTP"/>
</dbReference>
<dbReference type="PROSITE" id="PS50056">
    <property type="entry name" value="TYR_PHOSPHATASE_2"/>
    <property type="match status" value="1"/>
</dbReference>
<dbReference type="CDD" id="cd14500">
    <property type="entry name" value="PTP-IVa"/>
    <property type="match status" value="1"/>
</dbReference>
<accession>A0A7S3GSY3</accession>
<keyword evidence="7" id="KW-0449">Lipoprotein</keyword>
<keyword evidence="5" id="KW-0904">Protein phosphatase</keyword>
<dbReference type="SUPFAM" id="SSF52799">
    <property type="entry name" value="(Phosphotyrosine protein) phosphatases II"/>
    <property type="match status" value="1"/>
</dbReference>
<comment type="catalytic activity">
    <reaction evidence="9">
        <text>O-phospho-L-tyrosyl-[protein] + H2O = L-tyrosyl-[protein] + phosphate</text>
        <dbReference type="Rhea" id="RHEA:10684"/>
        <dbReference type="Rhea" id="RHEA-COMP:10136"/>
        <dbReference type="Rhea" id="RHEA-COMP:20101"/>
        <dbReference type="ChEBI" id="CHEBI:15377"/>
        <dbReference type="ChEBI" id="CHEBI:43474"/>
        <dbReference type="ChEBI" id="CHEBI:46858"/>
        <dbReference type="ChEBI" id="CHEBI:61978"/>
        <dbReference type="EC" id="3.1.3.48"/>
    </reaction>
</comment>
<evidence type="ECO:0000259" key="10">
    <source>
        <dbReference type="PROSITE" id="PS50054"/>
    </source>
</evidence>
<dbReference type="InterPro" id="IPR000387">
    <property type="entry name" value="Tyr_Pase_dom"/>
</dbReference>
<dbReference type="PROSITE" id="PS50054">
    <property type="entry name" value="TYR_PHOSPHATASE_DUAL"/>
    <property type="match status" value="1"/>
</dbReference>
<dbReference type="GO" id="GO:0004725">
    <property type="term" value="F:protein tyrosine phosphatase activity"/>
    <property type="evidence" value="ECO:0007669"/>
    <property type="project" value="UniProtKB-EC"/>
</dbReference>
<dbReference type="FunFam" id="3.90.190.10:FF:000086">
    <property type="entry name" value="Protein tyrosine phosphatase-like protein"/>
    <property type="match status" value="1"/>
</dbReference>
<dbReference type="Gene3D" id="3.90.190.10">
    <property type="entry name" value="Protein tyrosine phosphatase superfamily"/>
    <property type="match status" value="1"/>
</dbReference>
<organism evidence="12">
    <name type="scientific">Spumella elongata</name>
    <dbReference type="NCBI Taxonomy" id="89044"/>
    <lineage>
        <taxon>Eukaryota</taxon>
        <taxon>Sar</taxon>
        <taxon>Stramenopiles</taxon>
        <taxon>Ochrophyta</taxon>
        <taxon>Chrysophyceae</taxon>
        <taxon>Chromulinales</taxon>
        <taxon>Chromulinaceae</taxon>
        <taxon>Spumella</taxon>
    </lineage>
</organism>
<dbReference type="InterPro" id="IPR029021">
    <property type="entry name" value="Prot-tyrosine_phosphatase-like"/>
</dbReference>
<evidence type="ECO:0000256" key="7">
    <source>
        <dbReference type="ARBA" id="ARBA00023288"/>
    </source>
</evidence>
<feature type="domain" description="Tyrosine-protein phosphatase" evidence="10">
    <location>
        <begin position="10"/>
        <end position="166"/>
    </location>
</feature>
<name>A0A7S3GSY3_9STRA</name>
<dbReference type="GO" id="GO:0005737">
    <property type="term" value="C:cytoplasm"/>
    <property type="evidence" value="ECO:0007669"/>
    <property type="project" value="UniProtKB-ARBA"/>
</dbReference>
<dbReference type="AlphaFoldDB" id="A0A7S3GSY3"/>
<comment type="similarity">
    <text evidence="1">Belongs to the protein-tyrosine phosphatase family.</text>
</comment>
<keyword evidence="3" id="KW-0488">Methylation</keyword>
<dbReference type="InterPro" id="IPR000242">
    <property type="entry name" value="PTP_cat"/>
</dbReference>
<evidence type="ECO:0000256" key="6">
    <source>
        <dbReference type="ARBA" id="ARBA00023157"/>
    </source>
</evidence>
<evidence type="ECO:0000259" key="11">
    <source>
        <dbReference type="PROSITE" id="PS50056"/>
    </source>
</evidence>
<reference evidence="12" key="1">
    <citation type="submission" date="2021-01" db="EMBL/GenBank/DDBJ databases">
        <authorList>
            <person name="Corre E."/>
            <person name="Pelletier E."/>
            <person name="Niang G."/>
            <person name="Scheremetjew M."/>
            <person name="Finn R."/>
            <person name="Kale V."/>
            <person name="Holt S."/>
            <person name="Cochrane G."/>
            <person name="Meng A."/>
            <person name="Brown T."/>
            <person name="Cohen L."/>
        </authorList>
    </citation>
    <scope>NUCLEOTIDE SEQUENCE</scope>
    <source>
        <strain evidence="12">CCAP 955/1</strain>
    </source>
</reference>
<dbReference type="PANTHER" id="PTHR23339">
    <property type="entry name" value="TYROSINE SPECIFIC PROTEIN PHOSPHATASE AND DUAL SPECIFICITY PROTEIN PHOSPHATASE"/>
    <property type="match status" value="1"/>
</dbReference>
<dbReference type="SMART" id="SM00404">
    <property type="entry name" value="PTPc_motif"/>
    <property type="match status" value="1"/>
</dbReference>
<dbReference type="Pfam" id="PF00102">
    <property type="entry name" value="Y_phosphatase"/>
    <property type="match status" value="1"/>
</dbReference>